<dbReference type="eggNOG" id="ENOG50318JH">
    <property type="taxonomic scope" value="Bacteria"/>
</dbReference>
<protein>
    <submittedName>
        <fullName evidence="1">Uncharacterized protein</fullName>
    </submittedName>
</protein>
<dbReference type="OrthoDB" id="7873610at2"/>
<comment type="caution">
    <text evidence="1">The sequence shown here is derived from an EMBL/GenBank/DDBJ whole genome shotgun (WGS) entry which is preliminary data.</text>
</comment>
<dbReference type="AlphaFoldDB" id="X7F788"/>
<gene>
    <name evidence="1" type="ORF">RISW2_06270</name>
</gene>
<dbReference type="Proteomes" id="UP000023430">
    <property type="component" value="Unassembled WGS sequence"/>
</dbReference>
<organism evidence="1 2">
    <name type="scientific">Roseivivax isoporae LMG 25204</name>
    <dbReference type="NCBI Taxonomy" id="1449351"/>
    <lineage>
        <taxon>Bacteria</taxon>
        <taxon>Pseudomonadati</taxon>
        <taxon>Pseudomonadota</taxon>
        <taxon>Alphaproteobacteria</taxon>
        <taxon>Rhodobacterales</taxon>
        <taxon>Roseobacteraceae</taxon>
        <taxon>Roseivivax</taxon>
    </lineage>
</organism>
<name>X7F788_9RHOB</name>
<accession>X7F788</accession>
<evidence type="ECO:0000313" key="2">
    <source>
        <dbReference type="Proteomes" id="UP000023430"/>
    </source>
</evidence>
<proteinExistence type="predicted"/>
<dbReference type="EMBL" id="JAME01000018">
    <property type="protein sequence ID" value="ETX28553.1"/>
    <property type="molecule type" value="Genomic_DNA"/>
</dbReference>
<evidence type="ECO:0000313" key="1">
    <source>
        <dbReference type="EMBL" id="ETX28553.1"/>
    </source>
</evidence>
<dbReference type="STRING" id="1449351.RISW2_06270"/>
<reference evidence="1 2" key="1">
    <citation type="submission" date="2014-01" db="EMBL/GenBank/DDBJ databases">
        <title>Roseivivax isoporae LMG 25204 Genome Sequencing.</title>
        <authorList>
            <person name="Lai Q."/>
            <person name="Li G."/>
            <person name="Shao Z."/>
        </authorList>
    </citation>
    <scope>NUCLEOTIDE SEQUENCE [LARGE SCALE GENOMIC DNA]</scope>
    <source>
        <strain evidence="1 2">LMG 25204</strain>
    </source>
</reference>
<sequence length="63" mass="7468">MYDEFDSSVRRLIADAEADIGFDRDVPRTHRPGSYHSVREVLDFWTTPAIAVMRAMWWPNRRT</sequence>
<keyword evidence="2" id="KW-1185">Reference proteome</keyword>
<dbReference type="RefSeq" id="WP_043771716.1">
    <property type="nucleotide sequence ID" value="NZ_JAME01000018.1"/>
</dbReference>